<evidence type="ECO:0000313" key="3">
    <source>
        <dbReference type="Proteomes" id="UP000235916"/>
    </source>
</evidence>
<evidence type="ECO:0000256" key="1">
    <source>
        <dbReference type="SAM" id="MobiDB-lite"/>
    </source>
</evidence>
<dbReference type="Proteomes" id="UP000235916">
    <property type="component" value="Unassembled WGS sequence"/>
</dbReference>
<name>A0A2N8L167_9BURK</name>
<reference evidence="2 3" key="1">
    <citation type="submission" date="2018-01" db="EMBL/GenBank/DDBJ databases">
        <title>Draft genome sequence of Paucibacter aquatile CR182 isolated from freshwater of the Nakdong River.</title>
        <authorList>
            <person name="Choi A."/>
            <person name="Chung E.J."/>
        </authorList>
    </citation>
    <scope>NUCLEOTIDE SEQUENCE [LARGE SCALE GENOMIC DNA]</scope>
    <source>
        <strain evidence="2 3">CR182</strain>
    </source>
</reference>
<organism evidence="2 3">
    <name type="scientific">Kinneretia aquatilis</name>
    <dbReference type="NCBI Taxonomy" id="2070761"/>
    <lineage>
        <taxon>Bacteria</taxon>
        <taxon>Pseudomonadati</taxon>
        <taxon>Pseudomonadota</taxon>
        <taxon>Betaproteobacteria</taxon>
        <taxon>Burkholderiales</taxon>
        <taxon>Sphaerotilaceae</taxon>
        <taxon>Roseateles</taxon>
    </lineage>
</organism>
<accession>A0A2N8L167</accession>
<evidence type="ECO:0000313" key="2">
    <source>
        <dbReference type="EMBL" id="PND39445.1"/>
    </source>
</evidence>
<keyword evidence="3" id="KW-1185">Reference proteome</keyword>
<proteinExistence type="predicted"/>
<sequence length="69" mass="7425">MQFFSDFFFRTGAIMGNKIITEAAARATPRPVAPKGVTFTAPRGQKISLERGSHTRSKKNPGKRASSGG</sequence>
<gene>
    <name evidence="2" type="ORF">C1O66_19175</name>
</gene>
<dbReference type="EMBL" id="POSP01000003">
    <property type="protein sequence ID" value="PND39445.1"/>
    <property type="molecule type" value="Genomic_DNA"/>
</dbReference>
<protein>
    <submittedName>
        <fullName evidence="2">Uncharacterized protein</fullName>
    </submittedName>
</protein>
<feature type="region of interest" description="Disordered" evidence="1">
    <location>
        <begin position="32"/>
        <end position="69"/>
    </location>
</feature>
<comment type="caution">
    <text evidence="2">The sequence shown here is derived from an EMBL/GenBank/DDBJ whole genome shotgun (WGS) entry which is preliminary data.</text>
</comment>
<dbReference type="AlphaFoldDB" id="A0A2N8L167"/>